<reference evidence="1" key="1">
    <citation type="journal article" date="2013" name="Environ. Microbiol.">
        <title>Microbiota from the distal guts of lean and obese adolescents exhibit partial functional redundancy besides clear differences in community structure.</title>
        <authorList>
            <person name="Ferrer M."/>
            <person name="Ruiz A."/>
            <person name="Lanza F."/>
            <person name="Haange S.B."/>
            <person name="Oberbach A."/>
            <person name="Till H."/>
            <person name="Bargiela R."/>
            <person name="Campoy C."/>
            <person name="Segura M.T."/>
            <person name="Richter M."/>
            <person name="von Bergen M."/>
            <person name="Seifert J."/>
            <person name="Suarez A."/>
        </authorList>
    </citation>
    <scope>NUCLEOTIDE SEQUENCE</scope>
</reference>
<dbReference type="EMBL" id="AJWY01012554">
    <property type="protein sequence ID" value="EKC49623.1"/>
    <property type="molecule type" value="Genomic_DNA"/>
</dbReference>
<gene>
    <name evidence="1" type="ORF">LEA_18305</name>
</gene>
<protein>
    <submittedName>
        <fullName evidence="1">Uncharacterized protein</fullName>
    </submittedName>
</protein>
<proteinExistence type="predicted"/>
<name>K1RWH2_9ZZZZ</name>
<sequence>MKKKLMTLQQHRLLKEAGRLIAFSERLKH</sequence>
<dbReference type="AlphaFoldDB" id="K1RWH2"/>
<feature type="non-terminal residue" evidence="1">
    <location>
        <position position="29"/>
    </location>
</feature>
<accession>K1RWH2</accession>
<evidence type="ECO:0000313" key="1">
    <source>
        <dbReference type="EMBL" id="EKC49623.1"/>
    </source>
</evidence>
<comment type="caution">
    <text evidence="1">The sequence shown here is derived from an EMBL/GenBank/DDBJ whole genome shotgun (WGS) entry which is preliminary data.</text>
</comment>
<organism evidence="1">
    <name type="scientific">human gut metagenome</name>
    <dbReference type="NCBI Taxonomy" id="408170"/>
    <lineage>
        <taxon>unclassified sequences</taxon>
        <taxon>metagenomes</taxon>
        <taxon>organismal metagenomes</taxon>
    </lineage>
</organism>